<dbReference type="GO" id="GO:0016020">
    <property type="term" value="C:membrane"/>
    <property type="evidence" value="ECO:0007669"/>
    <property type="project" value="TreeGrafter"/>
</dbReference>
<dbReference type="InterPro" id="IPR029058">
    <property type="entry name" value="AB_hydrolase_fold"/>
</dbReference>
<comment type="caution">
    <text evidence="3">The sequence shown here is derived from an EMBL/GenBank/DDBJ whole genome shotgun (WGS) entry which is preliminary data.</text>
</comment>
<evidence type="ECO:0000313" key="3">
    <source>
        <dbReference type="EMBL" id="PDO10997.1"/>
    </source>
</evidence>
<dbReference type="EMBL" id="MOXJ01000006">
    <property type="protein sequence ID" value="PDO10997.1"/>
    <property type="molecule type" value="Genomic_DNA"/>
</dbReference>
<sequence>MPVVGVNGVELYYEEFGDGNEVVVSAQAFFPPEGSPYLLALTRPPANCRVFAVTLRGYGKSTHVFEDLGENWYPTWAEDVYWFARALGLGRFVYTGVSHGAGVGWHLAASHPEALKAFVSVVGAPHPRERVGGVTSEPMRRLNESVRDPEALKGGPHVYLVPTSDPRRLERRKAAAEEYARRVASMAPEERAIHPGVIFPQAKTDEALVETLRGIRVPTLLLCGIQDELATAEASLLAAKSVPGAKAVFFQDHSHTLASEAPERLAAEVALFLRELNEERVNDG</sequence>
<dbReference type="AlphaFoldDB" id="A0A2A6E2L2"/>
<name>A0A2A6E2L2_9BACL</name>
<accession>A0A2A6E2L2</accession>
<dbReference type="PRINTS" id="PR00412">
    <property type="entry name" value="EPOXHYDRLASE"/>
</dbReference>
<evidence type="ECO:0000256" key="1">
    <source>
        <dbReference type="ARBA" id="ARBA00022801"/>
    </source>
</evidence>
<feature type="domain" description="AB hydrolase-1" evidence="2">
    <location>
        <begin position="47"/>
        <end position="258"/>
    </location>
</feature>
<dbReference type="Gene3D" id="3.40.50.1820">
    <property type="entry name" value="alpha/beta hydrolase"/>
    <property type="match status" value="1"/>
</dbReference>
<keyword evidence="1" id="KW-0378">Hydrolase</keyword>
<dbReference type="PANTHER" id="PTHR43798">
    <property type="entry name" value="MONOACYLGLYCEROL LIPASE"/>
    <property type="match status" value="1"/>
</dbReference>
<dbReference type="GO" id="GO:0016787">
    <property type="term" value="F:hydrolase activity"/>
    <property type="evidence" value="ECO:0007669"/>
    <property type="project" value="UniProtKB-KW"/>
</dbReference>
<reference evidence="3 4" key="1">
    <citation type="submission" date="2016-12" db="EMBL/GenBank/DDBJ databases">
        <title>Candidatus Reconcilibacillus cellulovorans genome.</title>
        <authorList>
            <person name="Kolinko S."/>
            <person name="Wu Y.-W."/>
            <person name="Tachea F."/>
            <person name="Denzel E."/>
            <person name="Hiras J."/>
            <person name="Baecker N."/>
            <person name="Chan L.J."/>
            <person name="Eichorst S.A."/>
            <person name="Frey D."/>
            <person name="Adams P.D."/>
            <person name="Pray T."/>
            <person name="Tanjore D."/>
            <person name="Petzold C.J."/>
            <person name="Gladden J.M."/>
            <person name="Simmons B.A."/>
            <person name="Singer S.W."/>
        </authorList>
    </citation>
    <scope>NUCLEOTIDE SEQUENCE [LARGE SCALE GENOMIC DNA]</scope>
    <source>
        <strain evidence="3">JTherm</strain>
    </source>
</reference>
<evidence type="ECO:0000259" key="2">
    <source>
        <dbReference type="Pfam" id="PF00561"/>
    </source>
</evidence>
<proteinExistence type="predicted"/>
<evidence type="ECO:0000313" key="4">
    <source>
        <dbReference type="Proteomes" id="UP000243688"/>
    </source>
</evidence>
<dbReference type="InterPro" id="IPR000639">
    <property type="entry name" value="Epox_hydrolase-like"/>
</dbReference>
<dbReference type="Pfam" id="PF00561">
    <property type="entry name" value="Abhydrolase_1"/>
    <property type="match status" value="1"/>
</dbReference>
<organism evidence="3 4">
    <name type="scientific">Candidatus Reconcilbacillus cellulovorans</name>
    <dbReference type="NCBI Taxonomy" id="1906605"/>
    <lineage>
        <taxon>Bacteria</taxon>
        <taxon>Bacillati</taxon>
        <taxon>Bacillota</taxon>
        <taxon>Bacilli</taxon>
        <taxon>Bacillales</taxon>
        <taxon>Paenibacillaceae</taxon>
        <taxon>Candidatus Reconcilbacillus</taxon>
    </lineage>
</organism>
<dbReference type="PANTHER" id="PTHR43798:SF31">
    <property type="entry name" value="AB HYDROLASE SUPERFAMILY PROTEIN YCLE"/>
    <property type="match status" value="1"/>
</dbReference>
<protein>
    <recommendedName>
        <fullName evidence="2">AB hydrolase-1 domain-containing protein</fullName>
    </recommendedName>
</protein>
<gene>
    <name evidence="3" type="ORF">BLM47_04005</name>
</gene>
<dbReference type="InterPro" id="IPR000073">
    <property type="entry name" value="AB_hydrolase_1"/>
</dbReference>
<dbReference type="InterPro" id="IPR050266">
    <property type="entry name" value="AB_hydrolase_sf"/>
</dbReference>
<dbReference type="SUPFAM" id="SSF53474">
    <property type="entry name" value="alpha/beta-Hydrolases"/>
    <property type="match status" value="1"/>
</dbReference>
<dbReference type="Proteomes" id="UP000243688">
    <property type="component" value="Unassembled WGS sequence"/>
</dbReference>